<dbReference type="Proteomes" id="UP000326112">
    <property type="component" value="Unassembled WGS sequence"/>
</dbReference>
<reference evidence="1 2" key="1">
    <citation type="journal article" date="2020" name="Int. J. Syst. Evol. Microbiol.">
        <title>Pseudomonas kitaguniensis sp. nov., a pathogen causing bacterial rot of Welsh onion in Japan.</title>
        <authorList>
            <person name="Sawada H."/>
            <person name="Fujikawa T."/>
            <person name="Nishiwaki Y."/>
            <person name="Horita H."/>
        </authorList>
    </citation>
    <scope>NUCLEOTIDE SEQUENCE [LARGE SCALE GENOMIC DNA]</scope>
    <source>
        <strain evidence="1 2">MAFF 212408</strain>
    </source>
</reference>
<protein>
    <submittedName>
        <fullName evidence="1">Uncharacterized protein</fullName>
    </submittedName>
</protein>
<name>A0A5N7KHI7_9PSED</name>
<proteinExistence type="predicted"/>
<dbReference type="EMBL" id="VUAZ01000015">
    <property type="protein sequence ID" value="MPR01175.1"/>
    <property type="molecule type" value="Genomic_DNA"/>
</dbReference>
<comment type="caution">
    <text evidence="1">The sequence shown here is derived from an EMBL/GenBank/DDBJ whole genome shotgun (WGS) entry which is preliminary data.</text>
</comment>
<accession>A0A5N7KHI7</accession>
<keyword evidence="2" id="KW-1185">Reference proteome</keyword>
<reference evidence="1 2" key="2">
    <citation type="journal article" date="2023" name="Plant Pathol.">
        <title>Dismantling and reorganizing Pseudomonas marginalis sensu#lato.</title>
        <authorList>
            <person name="Sawada H."/>
            <person name="Fujikawa T."/>
            <person name="Satou M."/>
        </authorList>
    </citation>
    <scope>NUCLEOTIDE SEQUENCE [LARGE SCALE GENOMIC DNA]</scope>
    <source>
        <strain evidence="1 2">MAFF 212408</strain>
    </source>
</reference>
<evidence type="ECO:0000313" key="1">
    <source>
        <dbReference type="EMBL" id="MPR01175.1"/>
    </source>
</evidence>
<evidence type="ECO:0000313" key="2">
    <source>
        <dbReference type="Proteomes" id="UP000326112"/>
    </source>
</evidence>
<dbReference type="RefSeq" id="WP_152745513.1">
    <property type="nucleotide sequence ID" value="NZ_VUAZ01000015.1"/>
</dbReference>
<gene>
    <name evidence="1" type="ORF">F0169_03240</name>
</gene>
<organism evidence="1 2">
    <name type="scientific">Pseudomonas kitaguniensis</name>
    <dbReference type="NCBI Taxonomy" id="2607908"/>
    <lineage>
        <taxon>Bacteria</taxon>
        <taxon>Pseudomonadati</taxon>
        <taxon>Pseudomonadota</taxon>
        <taxon>Gammaproteobacteria</taxon>
        <taxon>Pseudomonadales</taxon>
        <taxon>Pseudomonadaceae</taxon>
        <taxon>Pseudomonas</taxon>
    </lineage>
</organism>
<sequence length="122" mass="13783">MIVRRNINEPLRTGLSHEEMWSSSDHGLITCWEVGRKRAEEKPELAAGCKNGELPVLGWKGGVGRQLLKLEKFGSLKYLAQWQGLRGEDLDVDLKTERTLVCTKTKMTVTFTPDIAKYLLPV</sequence>